<sequence length="85" mass="9655">MDAQVSSSFIYAVLAGLFAVLIFIYYQKINFPEKKRHPLYYAGVFFIVSNIIYNTTSPESINSQMTLKNVFSPVVCEMKTGQPSF</sequence>
<feature type="transmembrane region" description="Helical" evidence="1">
    <location>
        <begin position="38"/>
        <end position="56"/>
    </location>
</feature>
<reference evidence="2" key="1">
    <citation type="journal article" date="2020" name="Nature">
        <title>Giant virus diversity and host interactions through global metagenomics.</title>
        <authorList>
            <person name="Schulz F."/>
            <person name="Roux S."/>
            <person name="Paez-Espino D."/>
            <person name="Jungbluth S."/>
            <person name="Walsh D.A."/>
            <person name="Denef V.J."/>
            <person name="McMahon K.D."/>
            <person name="Konstantinidis K.T."/>
            <person name="Eloe-Fadrosh E.A."/>
            <person name="Kyrpides N.C."/>
            <person name="Woyke T."/>
        </authorList>
    </citation>
    <scope>NUCLEOTIDE SEQUENCE</scope>
    <source>
        <strain evidence="2">GVMAG-S-1024976-23</strain>
    </source>
</reference>
<evidence type="ECO:0000256" key="1">
    <source>
        <dbReference type="SAM" id="Phobius"/>
    </source>
</evidence>
<name>A0A6C0AFP3_9ZZZZ</name>
<keyword evidence="1" id="KW-1133">Transmembrane helix</keyword>
<dbReference type="AlphaFoldDB" id="A0A6C0AFP3"/>
<organism evidence="2">
    <name type="scientific">viral metagenome</name>
    <dbReference type="NCBI Taxonomy" id="1070528"/>
    <lineage>
        <taxon>unclassified sequences</taxon>
        <taxon>metagenomes</taxon>
        <taxon>organismal metagenomes</taxon>
    </lineage>
</organism>
<accession>A0A6C0AFP3</accession>
<evidence type="ECO:0000313" key="2">
    <source>
        <dbReference type="EMBL" id="QHS78614.1"/>
    </source>
</evidence>
<protein>
    <submittedName>
        <fullName evidence="2">Uncharacterized protein</fullName>
    </submittedName>
</protein>
<feature type="transmembrane region" description="Helical" evidence="1">
    <location>
        <begin position="6"/>
        <end position="26"/>
    </location>
</feature>
<keyword evidence="1" id="KW-0812">Transmembrane</keyword>
<keyword evidence="1" id="KW-0472">Membrane</keyword>
<dbReference type="EMBL" id="MN740601">
    <property type="protein sequence ID" value="QHS78614.1"/>
    <property type="molecule type" value="Genomic_DNA"/>
</dbReference>
<proteinExistence type="predicted"/>